<accession>A0A7W7YMA3</accession>
<dbReference type="Pfam" id="PF01068">
    <property type="entry name" value="DNA_ligase_A_M"/>
    <property type="match status" value="1"/>
</dbReference>
<dbReference type="GO" id="GO:0003677">
    <property type="term" value="F:DNA binding"/>
    <property type="evidence" value="ECO:0007669"/>
    <property type="project" value="InterPro"/>
</dbReference>
<evidence type="ECO:0000256" key="13">
    <source>
        <dbReference type="RuleBase" id="RU000617"/>
    </source>
</evidence>
<dbReference type="GO" id="GO:0071897">
    <property type="term" value="P:DNA biosynthetic process"/>
    <property type="evidence" value="ECO:0007669"/>
    <property type="project" value="InterPro"/>
</dbReference>
<dbReference type="Gene3D" id="3.60.15.10">
    <property type="entry name" value="Ribonuclease Z/Hydroxyacylglutathione hydrolase-like"/>
    <property type="match status" value="1"/>
</dbReference>
<keyword evidence="2" id="KW-0132">Cell division</keyword>
<keyword evidence="7 13" id="KW-0067">ATP-binding</keyword>
<keyword evidence="8" id="KW-0460">Magnesium</keyword>
<dbReference type="GO" id="GO:0006281">
    <property type="term" value="P:DNA repair"/>
    <property type="evidence" value="ECO:0007669"/>
    <property type="project" value="UniProtKB-KW"/>
</dbReference>
<organism evidence="17 18">
    <name type="scientific">Prosthecobacter dejongeii</name>
    <dbReference type="NCBI Taxonomy" id="48465"/>
    <lineage>
        <taxon>Bacteria</taxon>
        <taxon>Pseudomonadati</taxon>
        <taxon>Verrucomicrobiota</taxon>
        <taxon>Verrucomicrobiia</taxon>
        <taxon>Verrucomicrobiales</taxon>
        <taxon>Verrucomicrobiaceae</taxon>
        <taxon>Prosthecobacter</taxon>
    </lineage>
</organism>
<dbReference type="PROSITE" id="PS00697">
    <property type="entry name" value="DNA_LIGASE_A1"/>
    <property type="match status" value="1"/>
</dbReference>
<dbReference type="Gene3D" id="2.40.50.140">
    <property type="entry name" value="Nucleic acid-binding proteins"/>
    <property type="match status" value="1"/>
</dbReference>
<dbReference type="CDD" id="cd07898">
    <property type="entry name" value="Adenylation_DNA_ligase"/>
    <property type="match status" value="1"/>
</dbReference>
<dbReference type="InterPro" id="IPR050191">
    <property type="entry name" value="ATP-dep_DNA_ligase"/>
</dbReference>
<dbReference type="InterPro" id="IPR011108">
    <property type="entry name" value="RMMBL"/>
</dbReference>
<name>A0A7W7YMA3_9BACT</name>
<evidence type="ECO:0000256" key="1">
    <source>
        <dbReference type="ARBA" id="ARBA00022598"/>
    </source>
</evidence>
<dbReference type="Pfam" id="PF04679">
    <property type="entry name" value="DNA_ligase_A_C"/>
    <property type="match status" value="1"/>
</dbReference>
<dbReference type="InterPro" id="IPR012308">
    <property type="entry name" value="DNA_ligase_ATP-dep_N"/>
</dbReference>
<dbReference type="SUPFAM" id="SSF50249">
    <property type="entry name" value="Nucleic acid-binding proteins"/>
    <property type="match status" value="1"/>
</dbReference>
<gene>
    <name evidence="17" type="ORF">HNQ64_002870</name>
</gene>
<dbReference type="InterPro" id="IPR036599">
    <property type="entry name" value="DNA_ligase_N_sf"/>
</dbReference>
<dbReference type="InterPro" id="IPR000977">
    <property type="entry name" value="DNA_ligase_ATP-dep"/>
</dbReference>
<proteinExistence type="inferred from homology"/>
<keyword evidence="5 13" id="KW-0547">Nucleotide-binding</keyword>
<dbReference type="Gene3D" id="3.30.470.30">
    <property type="entry name" value="DNA ligase/mRNA capping enzyme"/>
    <property type="match status" value="1"/>
</dbReference>
<feature type="region of interest" description="Disordered" evidence="15">
    <location>
        <begin position="330"/>
        <end position="355"/>
    </location>
</feature>
<dbReference type="Gene3D" id="1.10.3260.10">
    <property type="entry name" value="DNA ligase, ATP-dependent, N-terminal domain"/>
    <property type="match status" value="1"/>
</dbReference>
<dbReference type="NCBIfam" id="TIGR00574">
    <property type="entry name" value="dnl1"/>
    <property type="match status" value="1"/>
</dbReference>
<dbReference type="GO" id="GO:0046872">
    <property type="term" value="F:metal ion binding"/>
    <property type="evidence" value="ECO:0007669"/>
    <property type="project" value="UniProtKB-KW"/>
</dbReference>
<keyword evidence="1 13" id="KW-0436">Ligase</keyword>
<evidence type="ECO:0000256" key="3">
    <source>
        <dbReference type="ARBA" id="ARBA00022705"/>
    </source>
</evidence>
<dbReference type="SUPFAM" id="SSF56281">
    <property type="entry name" value="Metallo-hydrolase/oxidoreductase"/>
    <property type="match status" value="1"/>
</dbReference>
<keyword evidence="6 13" id="KW-0227">DNA damage</keyword>
<dbReference type="SUPFAM" id="SSF56091">
    <property type="entry name" value="DNA ligase/mRNA capping enzyme, catalytic domain"/>
    <property type="match status" value="1"/>
</dbReference>
<protein>
    <recommendedName>
        <fullName evidence="13">DNA ligase</fullName>
        <ecNumber evidence="13">6.5.1.1</ecNumber>
    </recommendedName>
</protein>
<comment type="catalytic activity">
    <reaction evidence="12 13">
        <text>ATP + (deoxyribonucleotide)n-3'-hydroxyl + 5'-phospho-(deoxyribonucleotide)m = (deoxyribonucleotide)n+m + AMP + diphosphate.</text>
        <dbReference type="EC" id="6.5.1.1"/>
    </reaction>
</comment>
<dbReference type="Pfam" id="PF07521">
    <property type="entry name" value="RMMBL"/>
    <property type="match status" value="1"/>
</dbReference>
<dbReference type="InterPro" id="IPR016059">
    <property type="entry name" value="DNA_ligase_ATP-dep_CS"/>
</dbReference>
<dbReference type="InterPro" id="IPR036866">
    <property type="entry name" value="RibonucZ/Hydroxyglut_hydro"/>
</dbReference>
<dbReference type="AlphaFoldDB" id="A0A7W7YMA3"/>
<feature type="domain" description="ATP-dependent DNA ligase family profile" evidence="16">
    <location>
        <begin position="693"/>
        <end position="816"/>
    </location>
</feature>
<evidence type="ECO:0000256" key="11">
    <source>
        <dbReference type="ARBA" id="ARBA00023306"/>
    </source>
</evidence>
<keyword evidence="3" id="KW-0235">DNA replication</keyword>
<keyword evidence="11" id="KW-0131">Cell cycle</keyword>
<evidence type="ECO:0000313" key="18">
    <source>
        <dbReference type="Proteomes" id="UP000534294"/>
    </source>
</evidence>
<dbReference type="PANTHER" id="PTHR45674:SF13">
    <property type="entry name" value="DNA LIGASE-RELATED"/>
    <property type="match status" value="1"/>
</dbReference>
<evidence type="ECO:0000256" key="8">
    <source>
        <dbReference type="ARBA" id="ARBA00022842"/>
    </source>
</evidence>
<dbReference type="Proteomes" id="UP000534294">
    <property type="component" value="Unassembled WGS sequence"/>
</dbReference>
<evidence type="ECO:0000313" key="17">
    <source>
        <dbReference type="EMBL" id="MBB5038607.1"/>
    </source>
</evidence>
<evidence type="ECO:0000256" key="14">
    <source>
        <dbReference type="RuleBase" id="RU004196"/>
    </source>
</evidence>
<evidence type="ECO:0000256" key="12">
    <source>
        <dbReference type="ARBA" id="ARBA00034003"/>
    </source>
</evidence>
<evidence type="ECO:0000256" key="9">
    <source>
        <dbReference type="ARBA" id="ARBA00023172"/>
    </source>
</evidence>
<dbReference type="InterPro" id="IPR012340">
    <property type="entry name" value="NA-bd_OB-fold"/>
</dbReference>
<dbReference type="GO" id="GO:0051301">
    <property type="term" value="P:cell division"/>
    <property type="evidence" value="ECO:0007669"/>
    <property type="project" value="UniProtKB-KW"/>
</dbReference>
<dbReference type="RefSeq" id="WP_184209572.1">
    <property type="nucleotide sequence ID" value="NZ_JACHIF010000005.1"/>
</dbReference>
<dbReference type="EMBL" id="JACHIF010000005">
    <property type="protein sequence ID" value="MBB5038607.1"/>
    <property type="molecule type" value="Genomic_DNA"/>
</dbReference>
<keyword evidence="4" id="KW-0479">Metal-binding</keyword>
<keyword evidence="10 13" id="KW-0234">DNA repair</keyword>
<dbReference type="GO" id="GO:0006260">
    <property type="term" value="P:DNA replication"/>
    <property type="evidence" value="ECO:0007669"/>
    <property type="project" value="UniProtKB-KW"/>
</dbReference>
<evidence type="ECO:0000256" key="10">
    <source>
        <dbReference type="ARBA" id="ARBA00023204"/>
    </source>
</evidence>
<dbReference type="EC" id="6.5.1.1" evidence="13"/>
<dbReference type="GO" id="GO:0005524">
    <property type="term" value="F:ATP binding"/>
    <property type="evidence" value="ECO:0007669"/>
    <property type="project" value="UniProtKB-KW"/>
</dbReference>
<reference evidence="17 18" key="1">
    <citation type="submission" date="2020-08" db="EMBL/GenBank/DDBJ databases">
        <title>Genomic Encyclopedia of Type Strains, Phase IV (KMG-IV): sequencing the most valuable type-strain genomes for metagenomic binning, comparative biology and taxonomic classification.</title>
        <authorList>
            <person name="Goeker M."/>
        </authorList>
    </citation>
    <scope>NUCLEOTIDE SEQUENCE [LARGE SCALE GENOMIC DNA]</scope>
    <source>
        <strain evidence="17 18">DSM 12251</strain>
    </source>
</reference>
<evidence type="ECO:0000256" key="15">
    <source>
        <dbReference type="SAM" id="MobiDB-lite"/>
    </source>
</evidence>
<dbReference type="SUPFAM" id="SSF117018">
    <property type="entry name" value="ATP-dependent DNA ligase DNA-binding domain"/>
    <property type="match status" value="1"/>
</dbReference>
<evidence type="ECO:0000256" key="4">
    <source>
        <dbReference type="ARBA" id="ARBA00022723"/>
    </source>
</evidence>
<keyword evidence="9 13" id="KW-0233">DNA recombination</keyword>
<dbReference type="CDD" id="cd07972">
    <property type="entry name" value="OBF_DNA_ligase_Arch_LigB"/>
    <property type="match status" value="1"/>
</dbReference>
<dbReference type="GO" id="GO:0003910">
    <property type="term" value="F:DNA ligase (ATP) activity"/>
    <property type="evidence" value="ECO:0007669"/>
    <property type="project" value="UniProtKB-EC"/>
</dbReference>
<dbReference type="InterPro" id="IPR012309">
    <property type="entry name" value="DNA_ligase_ATP-dep_C"/>
</dbReference>
<feature type="compositionally biased region" description="Low complexity" evidence="15">
    <location>
        <begin position="334"/>
        <end position="349"/>
    </location>
</feature>
<evidence type="ECO:0000256" key="2">
    <source>
        <dbReference type="ARBA" id="ARBA00022618"/>
    </source>
</evidence>
<dbReference type="PROSITE" id="PS50160">
    <property type="entry name" value="DNA_LIGASE_A3"/>
    <property type="match status" value="1"/>
</dbReference>
<dbReference type="InterPro" id="IPR012310">
    <property type="entry name" value="DNA_ligase_ATP-dep_cent"/>
</dbReference>
<evidence type="ECO:0000259" key="16">
    <source>
        <dbReference type="PROSITE" id="PS50160"/>
    </source>
</evidence>
<comment type="similarity">
    <text evidence="14">Belongs to the ATP-dependent DNA ligase family.</text>
</comment>
<comment type="caution">
    <text evidence="17">The sequence shown here is derived from an EMBL/GenBank/DDBJ whole genome shotgun (WGS) entry which is preliminary data.</text>
</comment>
<evidence type="ECO:0000256" key="5">
    <source>
        <dbReference type="ARBA" id="ARBA00022741"/>
    </source>
</evidence>
<evidence type="ECO:0000256" key="7">
    <source>
        <dbReference type="ARBA" id="ARBA00022840"/>
    </source>
</evidence>
<evidence type="ECO:0000256" key="6">
    <source>
        <dbReference type="ARBA" id="ARBA00022763"/>
    </source>
</evidence>
<dbReference type="PANTHER" id="PTHR45674">
    <property type="entry name" value="DNA LIGASE 1/3 FAMILY MEMBER"/>
    <property type="match status" value="1"/>
</dbReference>
<dbReference type="GO" id="GO:0006310">
    <property type="term" value="P:DNA recombination"/>
    <property type="evidence" value="ECO:0007669"/>
    <property type="project" value="UniProtKB-KW"/>
</dbReference>
<sequence>MPPLLTVTHRKGIYLPEADLWLDPHFSVERAFISHAHSDHVARHAVTFASELTLELMRARYGVKESSTFHPLPMREVFEWEGWQMRLFPAGHIVGSAMLHLTRLSDGATLLYTGDYKLRQGLSSERCELLPADTLIMETTFGLPQFHFPPTAEIVASMLKWVRETLDEGHIPVLLGYSLGKAQEILCALGEAGLPVMVHKSILEMTTVVAPLLGQLPTYRLFDAAEARGHVLLFPPSGARSQAIRKLKVCRTAMLSGWAMQSGAKYRYQVDEVFPLSDHADYPELLETVATVKPRRVYLVHGYTQEFAADLRARGYEAWTLERADQLEIPLETAPRPSLEEPPSSSAAEPPEKPDQLARWAQVCSQAAAESSRLKKVALLADYLRALAEPADLALAVRYCAGLLFDPAAGEGPLNTGWAIIRRALQELSGLSDAEYRTLSRSQADAGRTAYLVLSRALSKNPTMAAPQSLDLQATDALFRSLRAARGPAPKTQRLREALATLSPHTGSWLVRLMTGELRMGSKEGLIEEAVAAAFAQPAEAVREAAMLSGDIGHAATLAREARLHEAAPRPHVPIKVMLASPEETAADIWQRLIRDEKAAEATSAHSVWLEDKYDGIRAQLHVSGGRVEIYTRDLKPIGLQFPEVMQAAQGISAEVILDGEIIAYAEDKKLSFFDLQKRLGRRDQADLFLPSDISVRYVVFDLLWLNGRPLLDQSLESRRVALEGLVLPTGLTLIEVQRVTSTVEIEAAFMAARRRNNEGLIAKDPASVYSPGRRGKSWLKLKKAFATLDVVVVKAEQGSGKRSHVLSDYTFAVRDEHSALRVIGKAYSGLTDVEIETLTEHFTATTLSQKGRVRTVIPDTVLEIAFDSIQPSDRHDSGLSLRFPRIKAIRTDKRPEEIDTLAYARKLAGVAS</sequence>
<dbReference type="Pfam" id="PF04675">
    <property type="entry name" value="DNA_ligase_A_N"/>
    <property type="match status" value="1"/>
</dbReference>
<keyword evidence="18" id="KW-1185">Reference proteome</keyword>